<feature type="compositionally biased region" description="Polar residues" evidence="1">
    <location>
        <begin position="125"/>
        <end position="134"/>
    </location>
</feature>
<sequence length="150" mass="16325">MEKCFKLHGFPPGYQFRNKNSSSANQVSILELQPSASTEHVASVLQLPCSQEQYIVLTIPVSDPITPSTSYPDISNNVPIIVPTSIPETFSASSEPLRQSARVPRKPSYLQDYHCQLAFSSITPSSDSTANGSIQPGFPVMADILDNPDD</sequence>
<evidence type="ECO:0000313" key="2">
    <source>
        <dbReference type="EMBL" id="KAA8544160.1"/>
    </source>
</evidence>
<accession>A0A5J5BPX3</accession>
<name>A0A5J5BPX3_9ASTE</name>
<keyword evidence="3" id="KW-1185">Reference proteome</keyword>
<dbReference type="Proteomes" id="UP000325577">
    <property type="component" value="Linkage Group LG11"/>
</dbReference>
<gene>
    <name evidence="2" type="ORF">F0562_022204</name>
</gene>
<reference evidence="2 3" key="1">
    <citation type="submission" date="2019-09" db="EMBL/GenBank/DDBJ databases">
        <title>A chromosome-level genome assembly of the Chinese tupelo Nyssa sinensis.</title>
        <authorList>
            <person name="Yang X."/>
            <person name="Kang M."/>
            <person name="Yang Y."/>
            <person name="Xiong H."/>
            <person name="Wang M."/>
            <person name="Zhang Z."/>
            <person name="Wang Z."/>
            <person name="Wu H."/>
            <person name="Ma T."/>
            <person name="Liu J."/>
            <person name="Xi Z."/>
        </authorList>
    </citation>
    <scope>NUCLEOTIDE SEQUENCE [LARGE SCALE GENOMIC DNA]</scope>
    <source>
        <strain evidence="2">J267</strain>
        <tissue evidence="2">Leaf</tissue>
    </source>
</reference>
<evidence type="ECO:0000313" key="3">
    <source>
        <dbReference type="Proteomes" id="UP000325577"/>
    </source>
</evidence>
<proteinExistence type="predicted"/>
<protein>
    <submittedName>
        <fullName evidence="2">Uncharacterized protein</fullName>
    </submittedName>
</protein>
<evidence type="ECO:0000256" key="1">
    <source>
        <dbReference type="SAM" id="MobiDB-lite"/>
    </source>
</evidence>
<dbReference type="AlphaFoldDB" id="A0A5J5BPX3"/>
<organism evidence="2 3">
    <name type="scientific">Nyssa sinensis</name>
    <dbReference type="NCBI Taxonomy" id="561372"/>
    <lineage>
        <taxon>Eukaryota</taxon>
        <taxon>Viridiplantae</taxon>
        <taxon>Streptophyta</taxon>
        <taxon>Embryophyta</taxon>
        <taxon>Tracheophyta</taxon>
        <taxon>Spermatophyta</taxon>
        <taxon>Magnoliopsida</taxon>
        <taxon>eudicotyledons</taxon>
        <taxon>Gunneridae</taxon>
        <taxon>Pentapetalae</taxon>
        <taxon>asterids</taxon>
        <taxon>Cornales</taxon>
        <taxon>Nyssaceae</taxon>
        <taxon>Nyssa</taxon>
    </lineage>
</organism>
<feature type="region of interest" description="Disordered" evidence="1">
    <location>
        <begin position="125"/>
        <end position="150"/>
    </location>
</feature>
<dbReference type="EMBL" id="CM018034">
    <property type="protein sequence ID" value="KAA8544160.1"/>
    <property type="molecule type" value="Genomic_DNA"/>
</dbReference>